<keyword evidence="16" id="KW-1185">Reference proteome</keyword>
<keyword evidence="10 12" id="KW-0326">Glycosidase</keyword>
<gene>
    <name evidence="15" type="ORF">CEUSTIGMA_g1262.t1</name>
</gene>
<dbReference type="InterPro" id="IPR004888">
    <property type="entry name" value="Glycoside_hydrolase_63"/>
</dbReference>
<dbReference type="InterPro" id="IPR012341">
    <property type="entry name" value="6hp_glycosidase-like_sf"/>
</dbReference>
<evidence type="ECO:0000256" key="6">
    <source>
        <dbReference type="ARBA" id="ARBA00022968"/>
    </source>
</evidence>
<dbReference type="STRING" id="1157962.A0A250WSN7"/>
<evidence type="ECO:0000256" key="4">
    <source>
        <dbReference type="ARBA" id="ARBA00022801"/>
    </source>
</evidence>
<accession>A0A250WSN7</accession>
<dbReference type="EC" id="3.2.1.106" evidence="11 12"/>
<dbReference type="Pfam" id="PF03200">
    <property type="entry name" value="Glyco_hydro_63"/>
    <property type="match status" value="1"/>
</dbReference>
<keyword evidence="5 12" id="KW-0256">Endoplasmic reticulum</keyword>
<comment type="subcellular location">
    <subcellularLocation>
        <location evidence="1 12">Endoplasmic reticulum membrane</location>
        <topology evidence="1 12">Single-pass type II membrane protein</topology>
    </subcellularLocation>
</comment>
<keyword evidence="3" id="KW-0812">Transmembrane</keyword>
<evidence type="ECO:0000256" key="5">
    <source>
        <dbReference type="ARBA" id="ARBA00022824"/>
    </source>
</evidence>
<dbReference type="Gene3D" id="1.50.10.10">
    <property type="match status" value="1"/>
</dbReference>
<evidence type="ECO:0000256" key="2">
    <source>
        <dbReference type="ARBA" id="ARBA00010833"/>
    </source>
</evidence>
<dbReference type="InterPro" id="IPR031335">
    <property type="entry name" value="Glyco_hydro_63_C"/>
</dbReference>
<keyword evidence="6" id="KW-0735">Signal-anchor</keyword>
<feature type="domain" description="Glycosyl hydrolase family 63 C-terminal" evidence="13">
    <location>
        <begin position="381"/>
        <end position="870"/>
    </location>
</feature>
<dbReference type="EMBL" id="BEGY01000005">
    <property type="protein sequence ID" value="GAX73811.1"/>
    <property type="molecule type" value="Genomic_DNA"/>
</dbReference>
<evidence type="ECO:0000259" key="14">
    <source>
        <dbReference type="Pfam" id="PF16923"/>
    </source>
</evidence>
<dbReference type="PANTHER" id="PTHR10412:SF11">
    <property type="entry name" value="MANNOSYL-OLIGOSACCHARIDE GLUCOSIDASE"/>
    <property type="match status" value="1"/>
</dbReference>
<reference evidence="15 16" key="1">
    <citation type="submission" date="2017-08" db="EMBL/GenBank/DDBJ databases">
        <title>Acidophilic green algal genome provides insights into adaptation to an acidic environment.</title>
        <authorList>
            <person name="Hirooka S."/>
            <person name="Hirose Y."/>
            <person name="Kanesaki Y."/>
            <person name="Higuchi S."/>
            <person name="Fujiwara T."/>
            <person name="Onuma R."/>
            <person name="Era A."/>
            <person name="Ohbayashi R."/>
            <person name="Uzuka A."/>
            <person name="Nozaki H."/>
            <person name="Yoshikawa H."/>
            <person name="Miyagishima S.Y."/>
        </authorList>
    </citation>
    <scope>NUCLEOTIDE SEQUENCE [LARGE SCALE GENOMIC DNA]</scope>
    <source>
        <strain evidence="15 16">NIES-2499</strain>
    </source>
</reference>
<dbReference type="InterPro" id="IPR008928">
    <property type="entry name" value="6-hairpin_glycosidase_sf"/>
</dbReference>
<sequence length="874" mass="98519">MPTALQRDDVRVNKYKQAFSPSYRTCSIIEHEPPEIMVKKGKEKESGPVEDVQYNSGAIPYSYVAAAVLVLGVGLYYKFNGSAWLKPRSDDLKPLKAPRMLELSELTDSEYKNSMLWGSYRSGLYFGMRTRSQQSLLTGLMWFDPDNPETLKRYKVRHHASQEDRLQTYGWLRHDGRSYGRQQIVDEDYNITVSMVKQASEDSGTGGDWAVRVSAIKVAGRGAPRKRISFVMYLGDEETPRPPGWNVMPEGEALDLREGSTLANGVNGVVGPWSLHAVEVNSTRKAPSRLDFLALPTDGKYEYILQAKELMLGVMYEHLERNPTSDKFQLYLPNGATTGSNLALFQVTMILPGTVDFVFLSHKKGVDPALIDSSSRIQDLSGEALTLLLQQKDTAFDDKFEKEFLHPHAHPLEENTLEVAKAALSNLLGSMGYFYGTSQVRQPGGVTESYWPAALYTAVPSRSFFPRGFLWDEGFHQLLVQRWDPQLSRDVLAHWLDLLNSKGWIPREQILGLDAKARVPEEFIVQDPRDANPPSLFLPITAMAEQIKNAKKQGDEDPEVPAVKQFLKRAWPRLVAWYQWFNTTQAGPMPTSYRWHGRNATTLLELNPKTLTSGLDDYPRASHPSKEERHLDLRCWMALASEAMATIAETLELPGESYRSTAEMLRDPVLLAELHLDQSTGHYLDYGLHSEDVSLQRKQYPVQGKVQEVTYRVVNTPPTPQLVPCFGYVSLFPLLMKLLSAESKELGRQLQLLTDPQLLWTPFGLRSVSPTCSLYKKHNTAHDPPYWRGQIWININYLALQALEHYKNLEGPHAETARQAHAGLRQAILSAVEAQYIARGYLFEQYDDSTGRGISSHPFTGWTALVALVAAGSQ</sequence>
<evidence type="ECO:0000313" key="16">
    <source>
        <dbReference type="Proteomes" id="UP000232323"/>
    </source>
</evidence>
<evidence type="ECO:0000256" key="1">
    <source>
        <dbReference type="ARBA" id="ARBA00004648"/>
    </source>
</evidence>
<comment type="catalytic activity">
    <reaction evidence="12">
        <text>N(4)-(alpha-D-Glc-(1-&gt;2)-alpha-D-Glc-(1-&gt;3)-alpha-D-Glc-(1-&gt;3)-alpha-D-Man-(1-&gt;2)-alpha-D-Man-(1-&gt;2)-alpha-D-Man-(1-&gt;3)-[alpha-D-Man-(1-&gt;2)-alpha-D-Man-(1-&gt;3)-[alpha-D-Man-(1-&gt;2)-alpha-D-Man-(1-&gt;6)]-alpha-D-Man-(1-&gt;6)]-beta-D-Man-(1-&gt;4)-beta-D-GlcNAc-(1-&gt;4)-beta-D-GlcNAc)-L-asparaginyl-[protein] + H2O = N(4)-(alpha-D-Glc-(1-&gt;3)-alpha-D-Glc-(1-&gt;3)-alpha-D-Man-(1-&gt;2)-alpha-D-Man-(1-&gt;2)-alpha-D-Man-(1-&gt;3)-[alpha-D-Man-(1-&gt;2)-alpha-D-Man-(1-&gt;3)-[alpha-D-Man-(1-&gt;2)-alpha-D-Man-(1-&gt;6)]-alpha-D-Man-(1-&gt;6)]-beta-D-Man-(1-&gt;4)-beta-D-GlcNAc-(1-&gt;4)-beta-D-GlcNAc)-L-asparaginyl-[protein] + beta-D-glucose</text>
        <dbReference type="Rhea" id="RHEA:55988"/>
        <dbReference type="Rhea" id="RHEA-COMP:12806"/>
        <dbReference type="Rhea" id="RHEA-COMP:14355"/>
        <dbReference type="ChEBI" id="CHEBI:15377"/>
        <dbReference type="ChEBI" id="CHEBI:15903"/>
        <dbReference type="ChEBI" id="CHEBI:59082"/>
        <dbReference type="ChEBI" id="CHEBI:132537"/>
        <dbReference type="EC" id="3.2.1.106"/>
    </reaction>
</comment>
<dbReference type="Gene3D" id="2.70.98.110">
    <property type="entry name" value="Glycosyl hydrolase family 63, N-terminal domain"/>
    <property type="match status" value="1"/>
</dbReference>
<name>A0A250WSN7_9CHLO</name>
<evidence type="ECO:0000313" key="15">
    <source>
        <dbReference type="EMBL" id="GAX73811.1"/>
    </source>
</evidence>
<keyword evidence="9" id="KW-0325">Glycoprotein</keyword>
<dbReference type="InterPro" id="IPR031631">
    <property type="entry name" value="Glyco_hydro_63N"/>
</dbReference>
<keyword evidence="8" id="KW-0472">Membrane</keyword>
<evidence type="ECO:0000256" key="9">
    <source>
        <dbReference type="ARBA" id="ARBA00023180"/>
    </source>
</evidence>
<feature type="domain" description="Glycosyl hydrolase family 63 N-terminal" evidence="14">
    <location>
        <begin position="114"/>
        <end position="286"/>
    </location>
</feature>
<dbReference type="AlphaFoldDB" id="A0A250WSN7"/>
<dbReference type="Pfam" id="PF16923">
    <property type="entry name" value="Glyco_hydro_63N"/>
    <property type="match status" value="1"/>
</dbReference>
<dbReference type="GO" id="GO:0004573">
    <property type="term" value="F:Glc3Man9GlcNAc2 oligosaccharide glucosidase activity"/>
    <property type="evidence" value="ECO:0007669"/>
    <property type="project" value="UniProtKB-UniRule"/>
</dbReference>
<dbReference type="GO" id="GO:0009311">
    <property type="term" value="P:oligosaccharide metabolic process"/>
    <property type="evidence" value="ECO:0007669"/>
    <property type="project" value="UniProtKB-UniRule"/>
</dbReference>
<organism evidence="15 16">
    <name type="scientific">Chlamydomonas eustigma</name>
    <dbReference type="NCBI Taxonomy" id="1157962"/>
    <lineage>
        <taxon>Eukaryota</taxon>
        <taxon>Viridiplantae</taxon>
        <taxon>Chlorophyta</taxon>
        <taxon>core chlorophytes</taxon>
        <taxon>Chlorophyceae</taxon>
        <taxon>CS clade</taxon>
        <taxon>Chlamydomonadales</taxon>
        <taxon>Chlamydomonadaceae</taxon>
        <taxon>Chlamydomonas</taxon>
    </lineage>
</organism>
<comment type="function">
    <text evidence="12">Cleaves the distal alpha 1,2-linked glucose residue from the Glc(3)Man(9)GlcNAc(2) oligosaccharide precursor.</text>
</comment>
<evidence type="ECO:0000256" key="11">
    <source>
        <dbReference type="ARBA" id="ARBA00038888"/>
    </source>
</evidence>
<dbReference type="OrthoDB" id="410058at2759"/>
<protein>
    <recommendedName>
        <fullName evidence="11 12">Mannosyl-oligosaccharide glucosidase</fullName>
        <ecNumber evidence="11 12">3.2.1.106</ecNumber>
    </recommendedName>
</protein>
<dbReference type="SUPFAM" id="SSF48208">
    <property type="entry name" value="Six-hairpin glycosidases"/>
    <property type="match status" value="1"/>
</dbReference>
<keyword evidence="4 12" id="KW-0378">Hydrolase</keyword>
<evidence type="ECO:0000259" key="13">
    <source>
        <dbReference type="Pfam" id="PF03200"/>
    </source>
</evidence>
<evidence type="ECO:0000256" key="10">
    <source>
        <dbReference type="ARBA" id="ARBA00023295"/>
    </source>
</evidence>
<evidence type="ECO:0000256" key="12">
    <source>
        <dbReference type="RuleBase" id="RU368089"/>
    </source>
</evidence>
<evidence type="ECO:0000256" key="7">
    <source>
        <dbReference type="ARBA" id="ARBA00022989"/>
    </source>
</evidence>
<dbReference type="Proteomes" id="UP000232323">
    <property type="component" value="Unassembled WGS sequence"/>
</dbReference>
<comment type="similarity">
    <text evidence="2 12">Belongs to the glycosyl hydrolase 63 family.</text>
</comment>
<dbReference type="InterPro" id="IPR038518">
    <property type="entry name" value="Glyco_hydro_63N_sf"/>
</dbReference>
<comment type="caution">
    <text evidence="15">The sequence shown here is derived from an EMBL/GenBank/DDBJ whole genome shotgun (WGS) entry which is preliminary data.</text>
</comment>
<keyword evidence="7" id="KW-1133">Transmembrane helix</keyword>
<evidence type="ECO:0000256" key="8">
    <source>
        <dbReference type="ARBA" id="ARBA00023136"/>
    </source>
</evidence>
<dbReference type="GO" id="GO:0006487">
    <property type="term" value="P:protein N-linked glycosylation"/>
    <property type="evidence" value="ECO:0007669"/>
    <property type="project" value="UniProtKB-UniRule"/>
</dbReference>
<evidence type="ECO:0000256" key="3">
    <source>
        <dbReference type="ARBA" id="ARBA00022692"/>
    </source>
</evidence>
<proteinExistence type="inferred from homology"/>
<dbReference type="PANTHER" id="PTHR10412">
    <property type="entry name" value="MANNOSYL-OLIGOSACCHARIDE GLUCOSIDASE"/>
    <property type="match status" value="1"/>
</dbReference>
<dbReference type="GO" id="GO:0005789">
    <property type="term" value="C:endoplasmic reticulum membrane"/>
    <property type="evidence" value="ECO:0007669"/>
    <property type="project" value="UniProtKB-SubCell"/>
</dbReference>